<keyword evidence="2" id="KW-0547">Nucleotide-binding</keyword>
<feature type="non-terminal residue" evidence="9">
    <location>
        <position position="1"/>
    </location>
</feature>
<dbReference type="Gene3D" id="3.30.70.240">
    <property type="match status" value="1"/>
</dbReference>
<evidence type="ECO:0000256" key="5">
    <source>
        <dbReference type="ARBA" id="ARBA00023134"/>
    </source>
</evidence>
<name>A0A7V8NNE7_9BACT</name>
<evidence type="ECO:0000256" key="2">
    <source>
        <dbReference type="ARBA" id="ARBA00022741"/>
    </source>
</evidence>
<feature type="domain" description="Elongation factor EFG" evidence="7">
    <location>
        <begin position="223"/>
        <end position="310"/>
    </location>
</feature>
<proteinExistence type="predicted"/>
<evidence type="ECO:0000256" key="6">
    <source>
        <dbReference type="ARBA" id="ARBA00024731"/>
    </source>
</evidence>
<keyword evidence="10" id="KW-1185">Reference proteome</keyword>
<keyword evidence="5" id="KW-0342">GTP-binding</keyword>
<dbReference type="CDD" id="cd01434">
    <property type="entry name" value="EFG_mtEFG1_IV"/>
    <property type="match status" value="1"/>
</dbReference>
<dbReference type="Pfam" id="PF03764">
    <property type="entry name" value="EFG_IV"/>
    <property type="match status" value="1"/>
</dbReference>
<comment type="caution">
    <text evidence="9">The sequence shown here is derived from an EMBL/GenBank/DDBJ whole genome shotgun (WGS) entry which is preliminary data.</text>
</comment>
<dbReference type="InterPro" id="IPR014721">
    <property type="entry name" value="Ribsml_uS5_D2-typ_fold_subgr"/>
</dbReference>
<comment type="function">
    <text evidence="6">Catalyzes the GTP-dependent ribosomal translocation step during translation elongation. During this step, the ribosome changes from the pre-translocational (PRE) to the post-translocational (POST) state as the newly formed A-site-bound peptidyl-tRNA and P-site-bound deacylated tRNA move to the P and E sites, respectively. Catalyzes the coordinated movement of the two tRNA molecules, the mRNA and conformational changes in the ribosome.</text>
</comment>
<dbReference type="PANTHER" id="PTHR43261:SF6">
    <property type="entry name" value="ELONGATION FACTOR G-LIKE PROTEIN"/>
    <property type="match status" value="1"/>
</dbReference>
<organism evidence="9 10">
    <name type="scientific">Candidatus Acidiferrum panamense</name>
    <dbReference type="NCBI Taxonomy" id="2741543"/>
    <lineage>
        <taxon>Bacteria</taxon>
        <taxon>Pseudomonadati</taxon>
        <taxon>Acidobacteriota</taxon>
        <taxon>Terriglobia</taxon>
        <taxon>Candidatus Acidiferrales</taxon>
        <taxon>Candidatus Acidiferrum</taxon>
    </lineage>
</organism>
<dbReference type="GO" id="GO:0005525">
    <property type="term" value="F:GTP binding"/>
    <property type="evidence" value="ECO:0007669"/>
    <property type="project" value="UniProtKB-KW"/>
</dbReference>
<evidence type="ECO:0000259" key="8">
    <source>
        <dbReference type="SMART" id="SM00889"/>
    </source>
</evidence>
<dbReference type="InterPro" id="IPR005517">
    <property type="entry name" value="Transl_elong_EFG/EF2_IV"/>
</dbReference>
<dbReference type="EMBL" id="JACDQQ010000622">
    <property type="protein sequence ID" value="MBA0084578.1"/>
    <property type="molecule type" value="Genomic_DNA"/>
</dbReference>
<dbReference type="Gene3D" id="3.30.70.870">
    <property type="entry name" value="Elongation Factor G (Translational Gtpase), domain 3"/>
    <property type="match status" value="1"/>
</dbReference>
<dbReference type="InterPro" id="IPR041095">
    <property type="entry name" value="EFG_II"/>
</dbReference>
<evidence type="ECO:0000256" key="1">
    <source>
        <dbReference type="ARBA" id="ARBA00017872"/>
    </source>
</evidence>
<dbReference type="InterPro" id="IPR035647">
    <property type="entry name" value="EFG_III/V"/>
</dbReference>
<reference evidence="9" key="1">
    <citation type="submission" date="2020-06" db="EMBL/GenBank/DDBJ databases">
        <title>Legume-microbial interactions unlock mineral nutrients during tropical forest succession.</title>
        <authorList>
            <person name="Epihov D.Z."/>
        </authorList>
    </citation>
    <scope>NUCLEOTIDE SEQUENCE [LARGE SCALE GENOMIC DNA]</scope>
    <source>
        <strain evidence="9">Pan2503</strain>
    </source>
</reference>
<evidence type="ECO:0000313" key="9">
    <source>
        <dbReference type="EMBL" id="MBA0084578.1"/>
    </source>
</evidence>
<evidence type="ECO:0000256" key="4">
    <source>
        <dbReference type="ARBA" id="ARBA00022917"/>
    </source>
</evidence>
<evidence type="ECO:0000256" key="3">
    <source>
        <dbReference type="ARBA" id="ARBA00022768"/>
    </source>
</evidence>
<keyword evidence="4" id="KW-0648">Protein biosynthesis</keyword>
<dbReference type="SUPFAM" id="SSF54211">
    <property type="entry name" value="Ribosomal protein S5 domain 2-like"/>
    <property type="match status" value="1"/>
</dbReference>
<evidence type="ECO:0000259" key="7">
    <source>
        <dbReference type="SMART" id="SM00838"/>
    </source>
</evidence>
<dbReference type="GO" id="GO:0032790">
    <property type="term" value="P:ribosome disassembly"/>
    <property type="evidence" value="ECO:0007669"/>
    <property type="project" value="TreeGrafter"/>
</dbReference>
<dbReference type="PANTHER" id="PTHR43261">
    <property type="entry name" value="TRANSLATION ELONGATION FACTOR G-RELATED"/>
    <property type="match status" value="1"/>
</dbReference>
<gene>
    <name evidence="9" type="primary">fusA</name>
    <name evidence="9" type="ORF">HRJ53_06260</name>
</gene>
<dbReference type="SUPFAM" id="SSF54980">
    <property type="entry name" value="EF-G C-terminal domain-like"/>
    <property type="match status" value="2"/>
</dbReference>
<dbReference type="SMART" id="SM00889">
    <property type="entry name" value="EFG_IV"/>
    <property type="match status" value="1"/>
</dbReference>
<keyword evidence="3 9" id="KW-0251">Elongation factor</keyword>
<dbReference type="Proteomes" id="UP000567293">
    <property type="component" value="Unassembled WGS sequence"/>
</dbReference>
<dbReference type="InterPro" id="IPR047872">
    <property type="entry name" value="EFG_IV"/>
</dbReference>
<dbReference type="SMART" id="SM00838">
    <property type="entry name" value="EFG_C"/>
    <property type="match status" value="1"/>
</dbReference>
<dbReference type="InterPro" id="IPR035649">
    <property type="entry name" value="EFG_V"/>
</dbReference>
<dbReference type="InterPro" id="IPR009022">
    <property type="entry name" value="EFG_III"/>
</dbReference>
<accession>A0A7V8NNE7</accession>
<protein>
    <recommendedName>
        <fullName evidence="1">Elongation factor G</fullName>
    </recommendedName>
</protein>
<dbReference type="InterPro" id="IPR020568">
    <property type="entry name" value="Ribosomal_Su5_D2-typ_SF"/>
</dbReference>
<dbReference type="FunFam" id="3.30.70.240:FF:000001">
    <property type="entry name" value="Elongation factor G"/>
    <property type="match status" value="1"/>
</dbReference>
<feature type="domain" description="Translation elongation factor EFG/EF2" evidence="8">
    <location>
        <begin position="103"/>
        <end position="221"/>
    </location>
</feature>
<dbReference type="CDD" id="cd03713">
    <property type="entry name" value="EFG_mtEFG_C"/>
    <property type="match status" value="1"/>
</dbReference>
<dbReference type="Pfam" id="PF00679">
    <property type="entry name" value="EFG_C"/>
    <property type="match status" value="1"/>
</dbReference>
<dbReference type="AlphaFoldDB" id="A0A7V8NNE7"/>
<evidence type="ECO:0000313" key="10">
    <source>
        <dbReference type="Proteomes" id="UP000567293"/>
    </source>
</evidence>
<dbReference type="Pfam" id="PF14492">
    <property type="entry name" value="EFG_III"/>
    <property type="match status" value="1"/>
</dbReference>
<dbReference type="CDD" id="cd16262">
    <property type="entry name" value="EFG_III"/>
    <property type="match status" value="1"/>
</dbReference>
<dbReference type="FunFam" id="3.30.230.10:FF:000003">
    <property type="entry name" value="Elongation factor G"/>
    <property type="match status" value="1"/>
</dbReference>
<sequence>IAKLKETTTAETLGDKTAPIYYTPARLPEPSITFAIEPKTRADEDKIGVAIHKILEEDGALRFSRDAQTKEFLLAGSGQQHIEVVVAKLQKRYNVNLTLKPPKVPYRETIRGKADAEGKHKKQSGGHGQFGVCRIKMEPIERGKGIEFVDDIFGGAIPKNWIPSVEKGIRDSAARGYLAGFPVTDFRAILYDGKYHDVDSSDIAFKIAGSLAFKEAMKQARPALLEPIMNVEVYAPDQYSGDLMGDLSSRRGRISGSETRGHNVVIKGQVPLAEMLSYATDLTSKTQGRASYSMEFSHYDYVPNELAEKVIAAHKAAHGEALVEEEA</sequence>
<dbReference type="Gene3D" id="3.30.230.10">
    <property type="match status" value="1"/>
</dbReference>
<dbReference type="GO" id="GO:0003746">
    <property type="term" value="F:translation elongation factor activity"/>
    <property type="evidence" value="ECO:0007669"/>
    <property type="project" value="UniProtKB-KW"/>
</dbReference>
<dbReference type="InterPro" id="IPR000640">
    <property type="entry name" value="EFG_V-like"/>
</dbReference>